<feature type="domain" description="BPTI/Kunitz inhibitor" evidence="7">
    <location>
        <begin position="24"/>
        <end position="74"/>
    </location>
</feature>
<dbReference type="Pfam" id="PF00014">
    <property type="entry name" value="Kunitz_BPTI"/>
    <property type="match status" value="1"/>
</dbReference>
<dbReference type="InterPro" id="IPR050098">
    <property type="entry name" value="TFPI/VKTCI-like"/>
</dbReference>
<dbReference type="PROSITE" id="PS50279">
    <property type="entry name" value="BPTI_KUNITZ_2"/>
    <property type="match status" value="1"/>
</dbReference>
<keyword evidence="2" id="KW-0964">Secreted</keyword>
<sequence length="76" mass="8504">MSSLLLFCVSLIVLNSFASSKGICNLPPEPGLCYAYFERYYYDPKSNRCKMFVYGGCRGNANNFYSERACRAACAS</sequence>
<dbReference type="CDD" id="cd00109">
    <property type="entry name" value="Kunitz-type"/>
    <property type="match status" value="1"/>
</dbReference>
<dbReference type="EMBL" id="MH700626">
    <property type="protein sequence ID" value="QEU48908.1"/>
    <property type="molecule type" value="mRNA"/>
</dbReference>
<dbReference type="InterPro" id="IPR020901">
    <property type="entry name" value="Prtase_inh_Kunz-CS"/>
</dbReference>
<keyword evidence="4" id="KW-0722">Serine protease inhibitor</keyword>
<dbReference type="PANTHER" id="PTHR10083">
    <property type="entry name" value="KUNITZ-TYPE PROTEASE INHIBITOR-RELATED"/>
    <property type="match status" value="1"/>
</dbReference>
<keyword evidence="5" id="KW-1015">Disulfide bond</keyword>
<keyword evidence="3" id="KW-0646">Protease inhibitor</keyword>
<dbReference type="GO" id="GO:0044562">
    <property type="term" value="P:venom-mediated inhibition of voltage-gated potassium channel activity"/>
    <property type="evidence" value="ECO:0007669"/>
    <property type="project" value="UniProtKB-ARBA"/>
</dbReference>
<reference evidence="8" key="1">
    <citation type="submission" date="2018-07" db="EMBL/GenBank/DDBJ databases">
        <title>Analgesic peptide derived from Hemiscorpius lepturus.</title>
        <authorList>
            <person name="Pooshang Bagheri K."/>
            <person name="Bagheri Ziari S."/>
            <person name="Khosravi M."/>
            <person name="Shahbazzadeh D."/>
        </authorList>
    </citation>
    <scope>NUCLEOTIDE SEQUENCE</scope>
</reference>
<proteinExistence type="evidence at transcript level"/>
<dbReference type="AlphaFoldDB" id="A0A6G5VBU0"/>
<evidence type="ECO:0000256" key="2">
    <source>
        <dbReference type="ARBA" id="ARBA00022525"/>
    </source>
</evidence>
<organism evidence="8">
    <name type="scientific">Hemiscorpius lepturus</name>
    <name type="common">Scorpion</name>
    <dbReference type="NCBI Taxonomy" id="520031"/>
    <lineage>
        <taxon>Eukaryota</taxon>
        <taxon>Metazoa</taxon>
        <taxon>Ecdysozoa</taxon>
        <taxon>Arthropoda</taxon>
        <taxon>Chelicerata</taxon>
        <taxon>Arachnida</taxon>
        <taxon>Scorpiones</taxon>
        <taxon>Iurida</taxon>
        <taxon>Scorpionoidea</taxon>
        <taxon>Hemiscorpiidae</taxon>
    </lineage>
</organism>
<evidence type="ECO:0000256" key="1">
    <source>
        <dbReference type="ARBA" id="ARBA00004613"/>
    </source>
</evidence>
<feature type="signal peptide" evidence="6">
    <location>
        <begin position="1"/>
        <end position="20"/>
    </location>
</feature>
<evidence type="ECO:0000256" key="6">
    <source>
        <dbReference type="SAM" id="SignalP"/>
    </source>
</evidence>
<feature type="chain" id="PRO_5026177431" evidence="6">
    <location>
        <begin position="21"/>
        <end position="76"/>
    </location>
</feature>
<evidence type="ECO:0000256" key="3">
    <source>
        <dbReference type="ARBA" id="ARBA00022690"/>
    </source>
</evidence>
<name>A0A6G5VBU0_HEMLE</name>
<dbReference type="SUPFAM" id="SSF57362">
    <property type="entry name" value="BPTI-like"/>
    <property type="match status" value="1"/>
</dbReference>
<evidence type="ECO:0000259" key="7">
    <source>
        <dbReference type="PROSITE" id="PS50279"/>
    </source>
</evidence>
<evidence type="ECO:0000313" key="8">
    <source>
        <dbReference type="EMBL" id="QEU48908.1"/>
    </source>
</evidence>
<dbReference type="InterPro" id="IPR036880">
    <property type="entry name" value="Kunitz_BPTI_sf"/>
</dbReference>
<dbReference type="FunFam" id="4.10.410.10:FF:000011">
    <property type="entry name" value="Tissue factor pathway inhibitor"/>
    <property type="match status" value="1"/>
</dbReference>
<accession>A0A6G5VBU0</accession>
<comment type="subcellular location">
    <subcellularLocation>
        <location evidence="1">Secreted</location>
    </subcellularLocation>
</comment>
<dbReference type="PROSITE" id="PS00280">
    <property type="entry name" value="BPTI_KUNITZ_1"/>
    <property type="match status" value="1"/>
</dbReference>
<dbReference type="PRINTS" id="PR00759">
    <property type="entry name" value="BASICPTASE"/>
</dbReference>
<dbReference type="Gene3D" id="4.10.410.10">
    <property type="entry name" value="Pancreatic trypsin inhibitor Kunitz domain"/>
    <property type="match status" value="1"/>
</dbReference>
<dbReference type="GO" id="GO:0004867">
    <property type="term" value="F:serine-type endopeptidase inhibitor activity"/>
    <property type="evidence" value="ECO:0007669"/>
    <property type="project" value="UniProtKB-KW"/>
</dbReference>
<keyword evidence="6" id="KW-0732">Signal</keyword>
<dbReference type="InterPro" id="IPR002223">
    <property type="entry name" value="Kunitz_BPTI"/>
</dbReference>
<evidence type="ECO:0000256" key="5">
    <source>
        <dbReference type="ARBA" id="ARBA00023157"/>
    </source>
</evidence>
<evidence type="ECO:0000256" key="4">
    <source>
        <dbReference type="ARBA" id="ARBA00022900"/>
    </source>
</evidence>
<protein>
    <submittedName>
        <fullName evidence="8">Analgesic peptide</fullName>
    </submittedName>
</protein>
<dbReference type="PANTHER" id="PTHR10083:SF328">
    <property type="entry name" value="TISSUE FACTOR PATHWAY INHIBITOR"/>
    <property type="match status" value="1"/>
</dbReference>
<gene>
    <name evidence="8" type="primary">AP</name>
</gene>
<dbReference type="SMART" id="SM00131">
    <property type="entry name" value="KU"/>
    <property type="match status" value="1"/>
</dbReference>
<dbReference type="GO" id="GO:0005615">
    <property type="term" value="C:extracellular space"/>
    <property type="evidence" value="ECO:0007669"/>
    <property type="project" value="TreeGrafter"/>
</dbReference>